<feature type="domain" description="FAD dependent oxidoreductase" evidence="2">
    <location>
        <begin position="5"/>
        <end position="360"/>
    </location>
</feature>
<evidence type="ECO:0000313" key="4">
    <source>
        <dbReference type="Proteomes" id="UP000187012"/>
    </source>
</evidence>
<name>A0A1N7SCJ4_9BURK</name>
<dbReference type="RefSeq" id="WP_094781806.1">
    <property type="nucleotide sequence ID" value="NZ_CYGX02000052.1"/>
</dbReference>
<keyword evidence="1" id="KW-0560">Oxidoreductase</keyword>
<proteinExistence type="predicted"/>
<protein>
    <submittedName>
        <fullName evidence="3">FAD dependent oxidoreductase</fullName>
    </submittedName>
</protein>
<evidence type="ECO:0000259" key="2">
    <source>
        <dbReference type="Pfam" id="PF01266"/>
    </source>
</evidence>
<dbReference type="STRING" id="1247936.BN2475_520025"/>
<dbReference type="Pfam" id="PF01266">
    <property type="entry name" value="DAO"/>
    <property type="match status" value="1"/>
</dbReference>
<sequence>MNNYDVVVIGAGVIGTSVAFHLQKLGARNVLVLDRATIGAGTTSQSSGILRTHYSVKENVELARKSWSVFNDFAAYLGDEEASCGLVKCGYMIVSADNEKLAPLRASLEQQKAQGIPLELLDAQQAKERMPIATFDDAALIGYEPEAGFADAYLTATSFARAARRGGVTIRENVTVNRLLIENGKVVGVSTSVGDFSTGAVISTQNIWTPELAGWTGRTLPLAPERHAVLALECPEAPYTFQMPVFKDLASEGMLYYRSYGGNQMLVSEGVVGEKLSTADTEQGDIPMDYVVDVGAQVAERFPAYETAGIASSWTGVYDVTPDWNPVLGTLPGIDGLVVGYGFSGHGFKLSPTVGKILAQAALGQPTDVSLKPYSIERFATGELLTGKYGLGAVS</sequence>
<dbReference type="SUPFAM" id="SSF51905">
    <property type="entry name" value="FAD/NAD(P)-binding domain"/>
    <property type="match status" value="1"/>
</dbReference>
<dbReference type="GO" id="GO:0005737">
    <property type="term" value="C:cytoplasm"/>
    <property type="evidence" value="ECO:0007669"/>
    <property type="project" value="TreeGrafter"/>
</dbReference>
<reference evidence="3 4" key="1">
    <citation type="submission" date="2016-12" db="EMBL/GenBank/DDBJ databases">
        <authorList>
            <person name="Song W.-J."/>
            <person name="Kurnit D.M."/>
        </authorList>
    </citation>
    <scope>NUCLEOTIDE SEQUENCE [LARGE SCALE GENOMIC DNA]</scope>
    <source>
        <strain evidence="3 4">STM7296</strain>
    </source>
</reference>
<dbReference type="Gene3D" id="3.30.9.10">
    <property type="entry name" value="D-Amino Acid Oxidase, subunit A, domain 2"/>
    <property type="match status" value="1"/>
</dbReference>
<dbReference type="AlphaFoldDB" id="A0A1N7SCJ4"/>
<dbReference type="PANTHER" id="PTHR13847">
    <property type="entry name" value="SARCOSINE DEHYDROGENASE-RELATED"/>
    <property type="match status" value="1"/>
</dbReference>
<dbReference type="GO" id="GO:0016491">
    <property type="term" value="F:oxidoreductase activity"/>
    <property type="evidence" value="ECO:0007669"/>
    <property type="project" value="UniProtKB-KW"/>
</dbReference>
<dbReference type="EMBL" id="CYGX02000052">
    <property type="protein sequence ID" value="SIT45054.1"/>
    <property type="molecule type" value="Genomic_DNA"/>
</dbReference>
<accession>A0A1N7SCJ4</accession>
<evidence type="ECO:0000256" key="1">
    <source>
        <dbReference type="ARBA" id="ARBA00023002"/>
    </source>
</evidence>
<dbReference type="OrthoDB" id="8713780at2"/>
<gene>
    <name evidence="3" type="ORF">BN2475_520025</name>
</gene>
<dbReference type="InterPro" id="IPR006076">
    <property type="entry name" value="FAD-dep_OxRdtase"/>
</dbReference>
<dbReference type="PANTHER" id="PTHR13847:SF287">
    <property type="entry name" value="FAD-DEPENDENT OXIDOREDUCTASE DOMAIN-CONTAINING PROTEIN 1"/>
    <property type="match status" value="1"/>
</dbReference>
<dbReference type="Gene3D" id="3.50.50.60">
    <property type="entry name" value="FAD/NAD(P)-binding domain"/>
    <property type="match status" value="1"/>
</dbReference>
<organism evidence="3 4">
    <name type="scientific">Paraburkholderia ribeironis</name>
    <dbReference type="NCBI Taxonomy" id="1247936"/>
    <lineage>
        <taxon>Bacteria</taxon>
        <taxon>Pseudomonadati</taxon>
        <taxon>Pseudomonadota</taxon>
        <taxon>Betaproteobacteria</taxon>
        <taxon>Burkholderiales</taxon>
        <taxon>Burkholderiaceae</taxon>
        <taxon>Paraburkholderia</taxon>
    </lineage>
</organism>
<dbReference type="Proteomes" id="UP000187012">
    <property type="component" value="Unassembled WGS sequence"/>
</dbReference>
<evidence type="ECO:0000313" key="3">
    <source>
        <dbReference type="EMBL" id="SIT45054.1"/>
    </source>
</evidence>
<keyword evidence="4" id="KW-1185">Reference proteome</keyword>
<dbReference type="InterPro" id="IPR036188">
    <property type="entry name" value="FAD/NAD-bd_sf"/>
</dbReference>